<evidence type="ECO:0000256" key="1">
    <source>
        <dbReference type="SAM" id="MobiDB-lite"/>
    </source>
</evidence>
<dbReference type="AlphaFoldDB" id="A0A0A9ATF6"/>
<proteinExistence type="predicted"/>
<reference evidence="2" key="2">
    <citation type="journal article" date="2015" name="Data Brief">
        <title>Shoot transcriptome of the giant reed, Arundo donax.</title>
        <authorList>
            <person name="Barrero R.A."/>
            <person name="Guerrero F.D."/>
            <person name="Moolhuijzen P."/>
            <person name="Goolsby J.A."/>
            <person name="Tidwell J."/>
            <person name="Bellgard S.E."/>
            <person name="Bellgard M.I."/>
        </authorList>
    </citation>
    <scope>NUCLEOTIDE SEQUENCE</scope>
    <source>
        <tissue evidence="2">Shoot tissue taken approximately 20 cm above the soil surface</tissue>
    </source>
</reference>
<reference evidence="2" key="1">
    <citation type="submission" date="2014-09" db="EMBL/GenBank/DDBJ databases">
        <authorList>
            <person name="Magalhaes I.L.F."/>
            <person name="Oliveira U."/>
            <person name="Santos F.R."/>
            <person name="Vidigal T.H.D.A."/>
            <person name="Brescovit A.D."/>
            <person name="Santos A.J."/>
        </authorList>
    </citation>
    <scope>NUCLEOTIDE SEQUENCE</scope>
    <source>
        <tissue evidence="2">Shoot tissue taken approximately 20 cm above the soil surface</tissue>
    </source>
</reference>
<evidence type="ECO:0000313" key="2">
    <source>
        <dbReference type="EMBL" id="JAD52185.1"/>
    </source>
</evidence>
<protein>
    <submittedName>
        <fullName evidence="2">Uncharacterized protein</fullName>
    </submittedName>
</protein>
<dbReference type="EMBL" id="GBRH01245710">
    <property type="protein sequence ID" value="JAD52185.1"/>
    <property type="molecule type" value="Transcribed_RNA"/>
</dbReference>
<organism evidence="2">
    <name type="scientific">Arundo donax</name>
    <name type="common">Giant reed</name>
    <name type="synonym">Donax arundinaceus</name>
    <dbReference type="NCBI Taxonomy" id="35708"/>
    <lineage>
        <taxon>Eukaryota</taxon>
        <taxon>Viridiplantae</taxon>
        <taxon>Streptophyta</taxon>
        <taxon>Embryophyta</taxon>
        <taxon>Tracheophyta</taxon>
        <taxon>Spermatophyta</taxon>
        <taxon>Magnoliopsida</taxon>
        <taxon>Liliopsida</taxon>
        <taxon>Poales</taxon>
        <taxon>Poaceae</taxon>
        <taxon>PACMAD clade</taxon>
        <taxon>Arundinoideae</taxon>
        <taxon>Arundineae</taxon>
        <taxon>Arundo</taxon>
    </lineage>
</organism>
<accession>A0A0A9ATF6</accession>
<name>A0A0A9ATF6_ARUDO</name>
<feature type="region of interest" description="Disordered" evidence="1">
    <location>
        <begin position="27"/>
        <end position="47"/>
    </location>
</feature>
<sequence>MCATQTRYSECADLCPLLFSSDSTCPNFTSSRHPPNGHQRYTTSSNT</sequence>